<gene>
    <name evidence="6" type="ORF">CDQ91_07500</name>
</gene>
<dbReference type="GO" id="GO:0004132">
    <property type="term" value="F:dCMP deaminase activity"/>
    <property type="evidence" value="ECO:0007669"/>
    <property type="project" value="TreeGrafter"/>
</dbReference>
<dbReference type="InterPro" id="IPR016193">
    <property type="entry name" value="Cytidine_deaminase-like"/>
</dbReference>
<sequence length="527" mass="58978">MQTPQPFQLVNDNDVAKDGVAREIKERLSQELVIALVGPVGSGVTTAANILHTVLEQEFGYDVAPVMKPSDVIRAQSGLVGITAPQNAKTATYISEMQDAGNRLRERFGNNYLIEKLFEKIRGFRTAHHGYDGENELPGRRAYIIDSLKSLEELELLRDVYRETLCVVGVFAPDKLRDERLKDLDYPEAERAKVMARDQGELATFGQATRKLFVHSDFFVCNDRRPEDLDSSLRRFLDIVFDTAIHTPTRAESAMYKANAAAANSACMSRQVGVSIVSDGGELIAVGWNDVPKFGGSLYTEEDRETFDDEAKVIVNRDHRCYNWGGKKCHNEVRRHGLMDKVAIAVAESGQIKPGKRSAVRDAIGSTDINALIEFSRSIHAEMEAILSVAREGKHSLVGATLYTNTYPCHNCARHIVASGIREVVYIEPYLKSLAIELHSDVISELPDARNMVVFRQFNGVAPSNYVKLFRPKGDRKQKGYLFRTPRKEALPVFRVPLDARREYEDKIIVEVAAKEHDQLTQPGANQ</sequence>
<dbReference type="PANTHER" id="PTHR11086">
    <property type="entry name" value="DEOXYCYTIDYLATE DEAMINASE-RELATED"/>
    <property type="match status" value="1"/>
</dbReference>
<dbReference type="NCBIfam" id="NF041025">
    <property type="entry name" value="antiphage_deaminase"/>
    <property type="match status" value="1"/>
</dbReference>
<keyword evidence="2" id="KW-0479">Metal-binding</keyword>
<dbReference type="InterPro" id="IPR002125">
    <property type="entry name" value="CMP_dCMP_dom"/>
</dbReference>
<dbReference type="InterPro" id="IPR027417">
    <property type="entry name" value="P-loop_NTPase"/>
</dbReference>
<proteinExistence type="inferred from homology"/>
<dbReference type="PROSITE" id="PS51747">
    <property type="entry name" value="CYT_DCMP_DEAMINASES_2"/>
    <property type="match status" value="1"/>
</dbReference>
<dbReference type="OrthoDB" id="9788517at2"/>
<name>A0A246K0F4_9SPHN</name>
<evidence type="ECO:0000256" key="1">
    <source>
        <dbReference type="ARBA" id="ARBA00006576"/>
    </source>
</evidence>
<keyword evidence="7" id="KW-1185">Reference proteome</keyword>
<keyword evidence="4" id="KW-0862">Zinc</keyword>
<evidence type="ECO:0000259" key="5">
    <source>
        <dbReference type="PROSITE" id="PS51747"/>
    </source>
</evidence>
<reference evidence="6 7" key="1">
    <citation type="journal article" date="2002" name="Int. J. Syst. Evol. Microbiol.">
        <title>Sphingopyxis witflariensis sp. nov., isolated from activated sludge.</title>
        <authorList>
            <person name="Kampfer P."/>
            <person name="Witzenberger R."/>
            <person name="Denner E.B."/>
            <person name="Busse H.J."/>
            <person name="Neef A."/>
        </authorList>
    </citation>
    <scope>NUCLEOTIDE SEQUENCE [LARGE SCALE GENOMIC DNA]</scope>
    <source>
        <strain evidence="6 7">DSM 14551</strain>
    </source>
</reference>
<dbReference type="InterPro" id="IPR016192">
    <property type="entry name" value="APOBEC/CMP_deaminase_Zn-bd"/>
</dbReference>
<dbReference type="EMBL" id="NISJ01000003">
    <property type="protein sequence ID" value="OWQ98339.1"/>
    <property type="molecule type" value="Genomic_DNA"/>
</dbReference>
<dbReference type="InterPro" id="IPR015517">
    <property type="entry name" value="dCMP_deaminase-rel"/>
</dbReference>
<comment type="similarity">
    <text evidence="1">Belongs to the cytidine and deoxycytidylate deaminase family.</text>
</comment>
<dbReference type="Gene3D" id="3.40.140.10">
    <property type="entry name" value="Cytidine Deaminase, domain 2"/>
    <property type="match status" value="1"/>
</dbReference>
<feature type="domain" description="CMP/dCMP-type deaminase" evidence="5">
    <location>
        <begin position="249"/>
        <end position="437"/>
    </location>
</feature>
<comment type="caution">
    <text evidence="6">The sequence shown here is derived from an EMBL/GenBank/DDBJ whole genome shotgun (WGS) entry which is preliminary data.</text>
</comment>
<dbReference type="RefSeq" id="WP_088472114.1">
    <property type="nucleotide sequence ID" value="NZ_NISJ01000003.1"/>
</dbReference>
<accession>A0A246K0F4</accession>
<evidence type="ECO:0000256" key="2">
    <source>
        <dbReference type="ARBA" id="ARBA00022723"/>
    </source>
</evidence>
<dbReference type="SUPFAM" id="SSF53927">
    <property type="entry name" value="Cytidine deaminase-like"/>
    <property type="match status" value="1"/>
</dbReference>
<dbReference type="PROSITE" id="PS00903">
    <property type="entry name" value="CYT_DCMP_DEAMINASES_1"/>
    <property type="match status" value="1"/>
</dbReference>
<protein>
    <recommendedName>
        <fullName evidence="5">CMP/dCMP-type deaminase domain-containing protein</fullName>
    </recommendedName>
</protein>
<dbReference type="Proteomes" id="UP000197097">
    <property type="component" value="Unassembled WGS sequence"/>
</dbReference>
<evidence type="ECO:0000256" key="4">
    <source>
        <dbReference type="ARBA" id="ARBA00022833"/>
    </source>
</evidence>
<dbReference type="GO" id="GO:0005737">
    <property type="term" value="C:cytoplasm"/>
    <property type="evidence" value="ECO:0007669"/>
    <property type="project" value="TreeGrafter"/>
</dbReference>
<evidence type="ECO:0000256" key="3">
    <source>
        <dbReference type="ARBA" id="ARBA00022801"/>
    </source>
</evidence>
<organism evidence="6 7">
    <name type="scientific">Sphingopyxis witflariensis</name>
    <dbReference type="NCBI Taxonomy" id="173675"/>
    <lineage>
        <taxon>Bacteria</taxon>
        <taxon>Pseudomonadati</taxon>
        <taxon>Pseudomonadota</taxon>
        <taxon>Alphaproteobacteria</taxon>
        <taxon>Sphingomonadales</taxon>
        <taxon>Sphingomonadaceae</taxon>
        <taxon>Sphingopyxis</taxon>
    </lineage>
</organism>
<keyword evidence="3" id="KW-0378">Hydrolase</keyword>
<dbReference type="Gene3D" id="3.40.50.300">
    <property type="entry name" value="P-loop containing nucleotide triphosphate hydrolases"/>
    <property type="match status" value="1"/>
</dbReference>
<dbReference type="GO" id="GO:0008270">
    <property type="term" value="F:zinc ion binding"/>
    <property type="evidence" value="ECO:0007669"/>
    <property type="project" value="InterPro"/>
</dbReference>
<dbReference type="AlphaFoldDB" id="A0A246K0F4"/>
<dbReference type="PANTHER" id="PTHR11086:SF18">
    <property type="entry name" value="DEOXYCYTIDYLATE DEAMINASE"/>
    <property type="match status" value="1"/>
</dbReference>
<dbReference type="Pfam" id="PF00383">
    <property type="entry name" value="dCMP_cyt_deam_1"/>
    <property type="match status" value="1"/>
</dbReference>
<evidence type="ECO:0000313" key="6">
    <source>
        <dbReference type="EMBL" id="OWQ98339.1"/>
    </source>
</evidence>
<dbReference type="SUPFAM" id="SSF52540">
    <property type="entry name" value="P-loop containing nucleoside triphosphate hydrolases"/>
    <property type="match status" value="1"/>
</dbReference>
<evidence type="ECO:0000313" key="7">
    <source>
        <dbReference type="Proteomes" id="UP000197097"/>
    </source>
</evidence>